<keyword evidence="2" id="KW-1185">Reference proteome</keyword>
<comment type="caution">
    <text evidence="1">The sequence shown here is derived from an EMBL/GenBank/DDBJ whole genome shotgun (WGS) entry which is preliminary data.</text>
</comment>
<reference evidence="1 2" key="1">
    <citation type="journal article" date="2023" name="ACS Omega">
        <title>Identification of the Neoaspergillic Acid Biosynthesis Gene Cluster by Establishing an In Vitro CRISPR-Ribonucleoprotein Genetic System in Aspergillus melleus.</title>
        <authorList>
            <person name="Yuan B."/>
            <person name="Grau M.F."/>
            <person name="Murata R.M."/>
            <person name="Torok T."/>
            <person name="Venkateswaran K."/>
            <person name="Stajich J.E."/>
            <person name="Wang C.C.C."/>
        </authorList>
    </citation>
    <scope>NUCLEOTIDE SEQUENCE [LARGE SCALE GENOMIC DNA]</scope>
    <source>
        <strain evidence="1 2">IMV 1140</strain>
    </source>
</reference>
<proteinExistence type="predicted"/>
<organism evidence="1 2">
    <name type="scientific">Aspergillus melleus</name>
    <dbReference type="NCBI Taxonomy" id="138277"/>
    <lineage>
        <taxon>Eukaryota</taxon>
        <taxon>Fungi</taxon>
        <taxon>Dikarya</taxon>
        <taxon>Ascomycota</taxon>
        <taxon>Pezizomycotina</taxon>
        <taxon>Eurotiomycetes</taxon>
        <taxon>Eurotiomycetidae</taxon>
        <taxon>Eurotiales</taxon>
        <taxon>Aspergillaceae</taxon>
        <taxon>Aspergillus</taxon>
        <taxon>Aspergillus subgen. Circumdati</taxon>
    </lineage>
</organism>
<dbReference type="EMBL" id="JAOPJF010000002">
    <property type="protein sequence ID" value="KAK1150010.1"/>
    <property type="molecule type" value="Genomic_DNA"/>
</dbReference>
<protein>
    <submittedName>
        <fullName evidence="1">Uncharacterized protein</fullName>
    </submittedName>
</protein>
<evidence type="ECO:0000313" key="1">
    <source>
        <dbReference type="EMBL" id="KAK1150010.1"/>
    </source>
</evidence>
<dbReference type="Proteomes" id="UP001177260">
    <property type="component" value="Unassembled WGS sequence"/>
</dbReference>
<evidence type="ECO:0000313" key="2">
    <source>
        <dbReference type="Proteomes" id="UP001177260"/>
    </source>
</evidence>
<sequence>MAVDEMEIDSNPPSHSVQEPEKERKRKHKNKDVSSSSPSKKKRKHDANNLIADETSTREKKSKKSSKKESNSSSKSKKSSKSKSAAASTLDSPYTLTTATLYLPLSPISISPTHALASLMAEHLSPLILTYYAPLKGVVLAYSNPTISSTDPAESSRSAFDPNPEPLTLAKTAGEYGVLYVYLTATFLVFRPQRGQILEGWVNVQSEGFLGAVALNLFSVGIERKRLPSDWKWIAPGEYEEGQDDNANGADTTTKTESQNNDNDDNNSSSSEPSTTFDPEKEHFKPITLASDTNPLLDTDATAAESDESAAAQGYFQSVSGHRVRGTVRFRVVDVDVIPGAERDRGFMSIEGTMLTPEEEAQVVEDERNGVVSSFAGTPRRSSSLPIRTDPKTTTAMSGAIPESSSTAAEVEVEAEAEAEEPEQASPVKKSSSKEKKSKSSKSKKKEKEKK</sequence>
<gene>
    <name evidence="1" type="ORF">N8T08_003568</name>
</gene>
<name>A0ACC3BGJ8_9EURO</name>
<accession>A0ACC3BGJ8</accession>